<feature type="region of interest" description="Disordered" evidence="13">
    <location>
        <begin position="442"/>
        <end position="473"/>
    </location>
</feature>
<dbReference type="GO" id="GO:0006656">
    <property type="term" value="P:phosphatidylcholine biosynthetic process"/>
    <property type="evidence" value="ECO:0007669"/>
    <property type="project" value="TreeGrafter"/>
</dbReference>
<keyword evidence="11" id="KW-1208">Phospholipid metabolism</keyword>
<keyword evidence="5" id="KW-0808">Transferase</keyword>
<evidence type="ECO:0000256" key="9">
    <source>
        <dbReference type="ARBA" id="ARBA00023136"/>
    </source>
</evidence>
<feature type="transmembrane region" description="Helical" evidence="14">
    <location>
        <begin position="180"/>
        <end position="199"/>
    </location>
</feature>
<keyword evidence="6 14" id="KW-0812">Transmembrane</keyword>
<keyword evidence="7 14" id="KW-1133">Transmembrane helix</keyword>
<evidence type="ECO:0000256" key="2">
    <source>
        <dbReference type="ARBA" id="ARBA00006675"/>
    </source>
</evidence>
<dbReference type="EMBL" id="JAWDGP010000284">
    <property type="protein sequence ID" value="KAK3801750.1"/>
    <property type="molecule type" value="Genomic_DNA"/>
</dbReference>
<feature type="compositionally biased region" description="Polar residues" evidence="13">
    <location>
        <begin position="458"/>
        <end position="473"/>
    </location>
</feature>
<dbReference type="InterPro" id="IPR021261">
    <property type="entry name" value="GPCAT"/>
</dbReference>
<gene>
    <name evidence="15" type="ORF">RRG08_043767</name>
</gene>
<keyword evidence="16" id="KW-1185">Reference proteome</keyword>
<keyword evidence="12" id="KW-0012">Acyltransferase</keyword>
<evidence type="ECO:0000256" key="8">
    <source>
        <dbReference type="ARBA" id="ARBA00023098"/>
    </source>
</evidence>
<feature type="transmembrane region" description="Helical" evidence="14">
    <location>
        <begin position="386"/>
        <end position="404"/>
    </location>
</feature>
<dbReference type="PANTHER" id="PTHR31201">
    <property type="entry name" value="OS01G0585100 PROTEIN"/>
    <property type="match status" value="1"/>
</dbReference>
<comment type="similarity">
    <text evidence="2">Belongs to the GPC1 family.</text>
</comment>
<evidence type="ECO:0000256" key="12">
    <source>
        <dbReference type="ARBA" id="ARBA00023315"/>
    </source>
</evidence>
<dbReference type="GO" id="GO:0016746">
    <property type="term" value="F:acyltransferase activity"/>
    <property type="evidence" value="ECO:0007669"/>
    <property type="project" value="UniProtKB-KW"/>
</dbReference>
<dbReference type="Proteomes" id="UP001283361">
    <property type="component" value="Unassembled WGS sequence"/>
</dbReference>
<reference evidence="15" key="1">
    <citation type="journal article" date="2023" name="G3 (Bethesda)">
        <title>A reference genome for the long-term kleptoplast-retaining sea slug Elysia crispata morphotype clarki.</title>
        <authorList>
            <person name="Eastman K.E."/>
            <person name="Pendleton A.L."/>
            <person name="Shaikh M.A."/>
            <person name="Suttiyut T."/>
            <person name="Ogas R."/>
            <person name="Tomko P."/>
            <person name="Gavelis G."/>
            <person name="Widhalm J.R."/>
            <person name="Wisecaver J.H."/>
        </authorList>
    </citation>
    <scope>NUCLEOTIDE SEQUENCE</scope>
    <source>
        <strain evidence="15">ECLA1</strain>
    </source>
</reference>
<organism evidence="15 16">
    <name type="scientific">Elysia crispata</name>
    <name type="common">lettuce slug</name>
    <dbReference type="NCBI Taxonomy" id="231223"/>
    <lineage>
        <taxon>Eukaryota</taxon>
        <taxon>Metazoa</taxon>
        <taxon>Spiralia</taxon>
        <taxon>Lophotrochozoa</taxon>
        <taxon>Mollusca</taxon>
        <taxon>Gastropoda</taxon>
        <taxon>Heterobranchia</taxon>
        <taxon>Euthyneura</taxon>
        <taxon>Panpulmonata</taxon>
        <taxon>Sacoglossa</taxon>
        <taxon>Placobranchoidea</taxon>
        <taxon>Plakobranchidae</taxon>
        <taxon>Elysia</taxon>
    </lineage>
</organism>
<sequence length="491" mass="56517">MGFEPTRGDPNGLAVHRLNHSATSSCHLVLCRHQFALRSMNKIEPHYPMMEENTNTYHEIHDVGDSSLNKSSLSNAVIASNMQINQEKPKDLLEVNYSTQKMSKDGSVMRLDPVSSNDTKESTQNVKELKENSQSSFAMKHMQELYDTVAEITVEPTTKDEPDVKAFFKLLRKHRMQSKVTYVLTVAGIVLLSHCVLTVKWMMPYLYSVLTPSLLFFRLIMYWKMKYQYFMLDFCYFANIYCFIYLCLAPSREDMFAVGYSIASGPLIWALLIFRNSLVLHSLDKVTSLYIHLMPCLLTFVIRWYPEEASSKWHKPFPKCQFQFNFVWLVLVPMGFHVLHQVIYFILVNLILKPSSDYLNLFRYVTRNERSLQFRLCNLFGQRYRILLYIAWSLLMVLGMLFLIPLWYNYFIANSVMLVFFCAIAAFNGATYYVDVFSFEGSEKGKSSKSDLSSIGSNKEQPPGDSNNVKSSQTVVVCTPDGEGAETKMAA</sequence>
<keyword evidence="4" id="KW-0444">Lipid biosynthesis</keyword>
<evidence type="ECO:0000256" key="1">
    <source>
        <dbReference type="ARBA" id="ARBA00004141"/>
    </source>
</evidence>
<evidence type="ECO:0000256" key="4">
    <source>
        <dbReference type="ARBA" id="ARBA00022516"/>
    </source>
</evidence>
<feature type="region of interest" description="Disordered" evidence="13">
    <location>
        <begin position="106"/>
        <end position="125"/>
    </location>
</feature>
<protein>
    <recommendedName>
        <fullName evidence="3">Glycerophosphocholine acyltransferase 1</fullName>
    </recommendedName>
</protein>
<dbReference type="AlphaFoldDB" id="A0AAE1ECL2"/>
<dbReference type="GO" id="GO:0016020">
    <property type="term" value="C:membrane"/>
    <property type="evidence" value="ECO:0007669"/>
    <property type="project" value="UniProtKB-SubCell"/>
</dbReference>
<evidence type="ECO:0000256" key="3">
    <source>
        <dbReference type="ARBA" id="ARBA00019082"/>
    </source>
</evidence>
<evidence type="ECO:0000313" key="15">
    <source>
        <dbReference type="EMBL" id="KAK3801750.1"/>
    </source>
</evidence>
<evidence type="ECO:0000256" key="11">
    <source>
        <dbReference type="ARBA" id="ARBA00023264"/>
    </source>
</evidence>
<evidence type="ECO:0000256" key="14">
    <source>
        <dbReference type="SAM" id="Phobius"/>
    </source>
</evidence>
<feature type="transmembrane region" description="Helical" evidence="14">
    <location>
        <begin position="326"/>
        <end position="352"/>
    </location>
</feature>
<comment type="caution">
    <text evidence="15">The sequence shown here is derived from an EMBL/GenBank/DDBJ whole genome shotgun (WGS) entry which is preliminary data.</text>
</comment>
<feature type="compositionally biased region" description="Polar residues" evidence="13">
    <location>
        <begin position="114"/>
        <end position="125"/>
    </location>
</feature>
<evidence type="ECO:0000256" key="6">
    <source>
        <dbReference type="ARBA" id="ARBA00022692"/>
    </source>
</evidence>
<keyword evidence="9 14" id="KW-0472">Membrane</keyword>
<evidence type="ECO:0000256" key="7">
    <source>
        <dbReference type="ARBA" id="ARBA00022989"/>
    </source>
</evidence>
<comment type="subcellular location">
    <subcellularLocation>
        <location evidence="1">Membrane</location>
        <topology evidence="1">Multi-pass membrane protein</topology>
    </subcellularLocation>
</comment>
<evidence type="ECO:0000256" key="13">
    <source>
        <dbReference type="SAM" id="MobiDB-lite"/>
    </source>
</evidence>
<evidence type="ECO:0000256" key="10">
    <source>
        <dbReference type="ARBA" id="ARBA00023209"/>
    </source>
</evidence>
<dbReference type="PANTHER" id="PTHR31201:SF1">
    <property type="entry name" value="GLYCEROPHOSPHOCHOLINE ACYLTRANSFERASE 1"/>
    <property type="match status" value="1"/>
</dbReference>
<dbReference type="Pfam" id="PF10998">
    <property type="entry name" value="DUF2838"/>
    <property type="match status" value="1"/>
</dbReference>
<name>A0AAE1ECL2_9GAST</name>
<evidence type="ECO:0000313" key="16">
    <source>
        <dbReference type="Proteomes" id="UP001283361"/>
    </source>
</evidence>
<feature type="transmembrane region" description="Helical" evidence="14">
    <location>
        <begin position="257"/>
        <end position="274"/>
    </location>
</feature>
<feature type="transmembrane region" description="Helical" evidence="14">
    <location>
        <begin position="286"/>
        <end position="306"/>
    </location>
</feature>
<proteinExistence type="inferred from homology"/>
<feature type="transmembrane region" description="Helical" evidence="14">
    <location>
        <begin position="410"/>
        <end position="434"/>
    </location>
</feature>
<keyword evidence="10" id="KW-0594">Phospholipid biosynthesis</keyword>
<feature type="transmembrane region" description="Helical" evidence="14">
    <location>
        <begin position="230"/>
        <end position="251"/>
    </location>
</feature>
<evidence type="ECO:0000256" key="5">
    <source>
        <dbReference type="ARBA" id="ARBA00022679"/>
    </source>
</evidence>
<keyword evidence="8" id="KW-0443">Lipid metabolism</keyword>
<accession>A0AAE1ECL2</accession>